<evidence type="ECO:0000256" key="4">
    <source>
        <dbReference type="PROSITE-ProRule" id="PRU01248"/>
    </source>
</evidence>
<dbReference type="Proteomes" id="UP000253314">
    <property type="component" value="Unassembled WGS sequence"/>
</dbReference>
<dbReference type="GO" id="GO:0015074">
    <property type="term" value="P:DNA integration"/>
    <property type="evidence" value="ECO:0007669"/>
    <property type="project" value="UniProtKB-KW"/>
</dbReference>
<dbReference type="Pfam" id="PF00589">
    <property type="entry name" value="Phage_integrase"/>
    <property type="match status" value="1"/>
</dbReference>
<evidence type="ECO:0000259" key="5">
    <source>
        <dbReference type="PROSITE" id="PS51898"/>
    </source>
</evidence>
<dbReference type="Gene3D" id="1.10.443.10">
    <property type="entry name" value="Intergrase catalytic core"/>
    <property type="match status" value="1"/>
</dbReference>
<evidence type="ECO:0000256" key="3">
    <source>
        <dbReference type="ARBA" id="ARBA00023172"/>
    </source>
</evidence>
<reference evidence="7 8" key="1">
    <citation type="submission" date="2018-07" db="EMBL/GenBank/DDBJ databases">
        <title>Lottiidibacillus patelloidae gen. nov., sp. nov., isolated from the intestinal tract of a marine limpet and the reclassification of B. taeanensis BH030017T, B. algicola KMM 3737T and B. hwajinpoensis SW-72T as genus Lottiidibacillus.</title>
        <authorList>
            <person name="Liu R."/>
            <person name="Huang Z."/>
        </authorList>
    </citation>
    <scope>NUCLEOTIDE SEQUENCE [LARGE SCALE GENOMIC DNA]</scope>
    <source>
        <strain evidence="7 8">BH030017</strain>
    </source>
</reference>
<dbReference type="InterPro" id="IPR050090">
    <property type="entry name" value="Tyrosine_recombinase_XerCD"/>
</dbReference>
<dbReference type="PROSITE" id="PS51898">
    <property type="entry name" value="TYR_RECOMBINASE"/>
    <property type="match status" value="1"/>
</dbReference>
<evidence type="ECO:0000313" key="7">
    <source>
        <dbReference type="EMBL" id="RBW70021.1"/>
    </source>
</evidence>
<dbReference type="EMBL" id="QOCW01000007">
    <property type="protein sequence ID" value="RBW70021.1"/>
    <property type="molecule type" value="Genomic_DNA"/>
</dbReference>
<dbReference type="InterPro" id="IPR010998">
    <property type="entry name" value="Integrase_recombinase_N"/>
</dbReference>
<keyword evidence="1" id="KW-0229">DNA integration</keyword>
<evidence type="ECO:0000259" key="6">
    <source>
        <dbReference type="PROSITE" id="PS51900"/>
    </source>
</evidence>
<dbReference type="InterPro" id="IPR013762">
    <property type="entry name" value="Integrase-like_cat_sf"/>
</dbReference>
<proteinExistence type="predicted"/>
<feature type="domain" description="Tyr recombinase" evidence="5">
    <location>
        <begin position="133"/>
        <end position="342"/>
    </location>
</feature>
<keyword evidence="3" id="KW-0233">DNA recombination</keyword>
<evidence type="ECO:0000256" key="2">
    <source>
        <dbReference type="ARBA" id="ARBA00023125"/>
    </source>
</evidence>
<gene>
    <name evidence="7" type="ORF">DS031_08705</name>
</gene>
<organism evidence="7 8">
    <name type="scientific">Bacillus taeanensis</name>
    <dbReference type="NCBI Taxonomy" id="273032"/>
    <lineage>
        <taxon>Bacteria</taxon>
        <taxon>Bacillati</taxon>
        <taxon>Bacillota</taxon>
        <taxon>Bacilli</taxon>
        <taxon>Bacillales</taxon>
        <taxon>Bacillaceae</taxon>
        <taxon>Bacillus</taxon>
    </lineage>
</organism>
<feature type="domain" description="Core-binding (CB)" evidence="6">
    <location>
        <begin position="19"/>
        <end position="109"/>
    </location>
</feature>
<dbReference type="OrthoDB" id="2349923at2"/>
<sequence length="342" mass="40706">MTQFYFKKGEKVVSNLFQQELPDYVEQFLYSLEAKGRQPSTIKRYRYDLADFLQWMRITKKERSFKCFQSLTDEEVAQYFHVLTIDRQYSYRTLKRVLTVLNQLYLYYRQLGKLRYNPLSSLSVDVEKFGPLKEEDFISEKEQARLLFILSSAEGLTEHQLKARHFLVDRNICIVLFFLHYGLTLKELVTIKMKDIHFERNEIEISSISSVSRIIKLTEEDKKQAYKYYQTIPKAVRPRYHSHDPFFVAFDFQRNTFRYNYEVEQPKALTEIAIQKMIREEVSRAGLRKGISAQHMRRTAVLNELLSGQSQEHIQEKFGFKTPLSLKRYAEFAAEIKEAAKQ</sequence>
<dbReference type="InterPro" id="IPR002104">
    <property type="entry name" value="Integrase_catalytic"/>
</dbReference>
<accession>A0A366Y1G6</accession>
<dbReference type="GO" id="GO:0006310">
    <property type="term" value="P:DNA recombination"/>
    <property type="evidence" value="ECO:0007669"/>
    <property type="project" value="UniProtKB-KW"/>
</dbReference>
<dbReference type="PROSITE" id="PS51900">
    <property type="entry name" value="CB"/>
    <property type="match status" value="1"/>
</dbReference>
<dbReference type="AlphaFoldDB" id="A0A366Y1G6"/>
<dbReference type="GO" id="GO:0003677">
    <property type="term" value="F:DNA binding"/>
    <property type="evidence" value="ECO:0007669"/>
    <property type="project" value="UniProtKB-UniRule"/>
</dbReference>
<keyword evidence="2 4" id="KW-0238">DNA-binding</keyword>
<dbReference type="PANTHER" id="PTHR30349:SF86">
    <property type="entry name" value="INTEGRASE_RECOMBINASE AQ_AA09-RELATED"/>
    <property type="match status" value="1"/>
</dbReference>
<dbReference type="Gene3D" id="1.10.150.130">
    <property type="match status" value="1"/>
</dbReference>
<dbReference type="CDD" id="cd00397">
    <property type="entry name" value="DNA_BRE_C"/>
    <property type="match status" value="1"/>
</dbReference>
<evidence type="ECO:0000256" key="1">
    <source>
        <dbReference type="ARBA" id="ARBA00022908"/>
    </source>
</evidence>
<protein>
    <submittedName>
        <fullName evidence="7">Integrase</fullName>
    </submittedName>
</protein>
<dbReference type="InterPro" id="IPR011010">
    <property type="entry name" value="DNA_brk_join_enz"/>
</dbReference>
<dbReference type="InterPro" id="IPR004107">
    <property type="entry name" value="Integrase_SAM-like_N"/>
</dbReference>
<dbReference type="Pfam" id="PF13495">
    <property type="entry name" value="Phage_int_SAM_4"/>
    <property type="match status" value="1"/>
</dbReference>
<dbReference type="PANTHER" id="PTHR30349">
    <property type="entry name" value="PHAGE INTEGRASE-RELATED"/>
    <property type="match status" value="1"/>
</dbReference>
<dbReference type="InterPro" id="IPR044068">
    <property type="entry name" value="CB"/>
</dbReference>
<dbReference type="SUPFAM" id="SSF56349">
    <property type="entry name" value="DNA breaking-rejoining enzymes"/>
    <property type="match status" value="1"/>
</dbReference>
<comment type="caution">
    <text evidence="7">The sequence shown here is derived from an EMBL/GenBank/DDBJ whole genome shotgun (WGS) entry which is preliminary data.</text>
</comment>
<name>A0A366Y1G6_9BACI</name>
<keyword evidence="8" id="KW-1185">Reference proteome</keyword>
<evidence type="ECO:0000313" key="8">
    <source>
        <dbReference type="Proteomes" id="UP000253314"/>
    </source>
</evidence>